<evidence type="ECO:0000313" key="1">
    <source>
        <dbReference type="EMBL" id="GJS84426.1"/>
    </source>
</evidence>
<organism evidence="1 2">
    <name type="scientific">Tanacetum coccineum</name>
    <dbReference type="NCBI Taxonomy" id="301880"/>
    <lineage>
        <taxon>Eukaryota</taxon>
        <taxon>Viridiplantae</taxon>
        <taxon>Streptophyta</taxon>
        <taxon>Embryophyta</taxon>
        <taxon>Tracheophyta</taxon>
        <taxon>Spermatophyta</taxon>
        <taxon>Magnoliopsida</taxon>
        <taxon>eudicotyledons</taxon>
        <taxon>Gunneridae</taxon>
        <taxon>Pentapetalae</taxon>
        <taxon>asterids</taxon>
        <taxon>campanulids</taxon>
        <taxon>Asterales</taxon>
        <taxon>Asteraceae</taxon>
        <taxon>Asteroideae</taxon>
        <taxon>Anthemideae</taxon>
        <taxon>Anthemidinae</taxon>
        <taxon>Tanacetum</taxon>
    </lineage>
</organism>
<proteinExistence type="predicted"/>
<protein>
    <submittedName>
        <fullName evidence="1">Uncharacterized protein</fullName>
    </submittedName>
</protein>
<evidence type="ECO:0000313" key="2">
    <source>
        <dbReference type="Proteomes" id="UP001151760"/>
    </source>
</evidence>
<keyword evidence="2" id="KW-1185">Reference proteome</keyword>
<dbReference type="EMBL" id="BQNB010010973">
    <property type="protein sequence ID" value="GJS84426.1"/>
    <property type="molecule type" value="Genomic_DNA"/>
</dbReference>
<reference evidence="1" key="1">
    <citation type="journal article" date="2022" name="Int. J. Mol. Sci.">
        <title>Draft Genome of Tanacetum Coccineum: Genomic Comparison of Closely Related Tanacetum-Family Plants.</title>
        <authorList>
            <person name="Yamashiro T."/>
            <person name="Shiraishi A."/>
            <person name="Nakayama K."/>
            <person name="Satake H."/>
        </authorList>
    </citation>
    <scope>NUCLEOTIDE SEQUENCE</scope>
</reference>
<accession>A0ABQ4Z3V4</accession>
<dbReference type="Proteomes" id="UP001151760">
    <property type="component" value="Unassembled WGS sequence"/>
</dbReference>
<name>A0ABQ4Z3V4_9ASTR</name>
<sequence length="160" mass="18567">MKPNSREQKPRLEPRRTKTGTRITVLVLGLEFKNFCSFLSQFISHLDRRFYGRRVIRRIGNYLYAFSCEELALIRRISFSDTAYWDEQKNQRTESEPKTRLEPRRTKPELESPVLVLVLEFKIFVFLSQLSVPTFLKNLILGSNSSGSSSTGSKSMLIPT</sequence>
<gene>
    <name evidence="1" type="ORF">Tco_0750967</name>
</gene>
<comment type="caution">
    <text evidence="1">The sequence shown here is derived from an EMBL/GenBank/DDBJ whole genome shotgun (WGS) entry which is preliminary data.</text>
</comment>
<reference evidence="1" key="2">
    <citation type="submission" date="2022-01" db="EMBL/GenBank/DDBJ databases">
        <authorList>
            <person name="Yamashiro T."/>
            <person name="Shiraishi A."/>
            <person name="Satake H."/>
            <person name="Nakayama K."/>
        </authorList>
    </citation>
    <scope>NUCLEOTIDE SEQUENCE</scope>
</reference>